<reference evidence="2" key="1">
    <citation type="journal article" date="2019" name="Int. J. Syst. Evol. Microbiol.">
        <title>The Global Catalogue of Microorganisms (GCM) 10K type strain sequencing project: providing services to taxonomists for standard genome sequencing and annotation.</title>
        <authorList>
            <consortium name="The Broad Institute Genomics Platform"/>
            <consortium name="The Broad Institute Genome Sequencing Center for Infectious Disease"/>
            <person name="Wu L."/>
            <person name="Ma J."/>
        </authorList>
    </citation>
    <scope>NUCLEOTIDE SEQUENCE [LARGE SCALE GENOMIC DNA]</scope>
    <source>
        <strain evidence="2">JCM 3369</strain>
    </source>
</reference>
<evidence type="ECO:0000313" key="2">
    <source>
        <dbReference type="Proteomes" id="UP001595955"/>
    </source>
</evidence>
<dbReference type="Proteomes" id="UP001595955">
    <property type="component" value="Unassembled WGS sequence"/>
</dbReference>
<protein>
    <submittedName>
        <fullName evidence="1">DUF3052 domain-containing protein</fullName>
    </submittedName>
</protein>
<sequence>MAATAGPADGNWFGFTTGQIVQEFGYDDDVDSDLRAAIEATTGAELAYEDHEDVVDGTIIWWRADDAEAGDLTDLLVDAMGNLDDGGLIWVLTPKPGRPGHVTPADVAEAADTAGLQATSAVSAGANWAGFRLLARGRGR</sequence>
<accession>A0ABV9D943</accession>
<keyword evidence="2" id="KW-1185">Reference proteome</keyword>
<dbReference type="InterPro" id="IPR021412">
    <property type="entry name" value="DUF3052"/>
</dbReference>
<dbReference type="RefSeq" id="WP_122823736.1">
    <property type="nucleotide sequence ID" value="NZ_CP033325.1"/>
</dbReference>
<organism evidence="1 2">
    <name type="scientific">Georgenia faecalis</name>
    <dbReference type="NCBI Taxonomy" id="2483799"/>
    <lineage>
        <taxon>Bacteria</taxon>
        <taxon>Bacillati</taxon>
        <taxon>Actinomycetota</taxon>
        <taxon>Actinomycetes</taxon>
        <taxon>Micrococcales</taxon>
        <taxon>Bogoriellaceae</taxon>
        <taxon>Georgenia</taxon>
    </lineage>
</organism>
<dbReference type="Pfam" id="PF11253">
    <property type="entry name" value="DUF3052"/>
    <property type="match status" value="1"/>
</dbReference>
<gene>
    <name evidence="1" type="ORF">ACFO3F_08410</name>
</gene>
<comment type="caution">
    <text evidence="1">The sequence shown here is derived from an EMBL/GenBank/DDBJ whole genome shotgun (WGS) entry which is preliminary data.</text>
</comment>
<dbReference type="EMBL" id="JBHSGF010000005">
    <property type="protein sequence ID" value="MFC4555269.1"/>
    <property type="molecule type" value="Genomic_DNA"/>
</dbReference>
<evidence type="ECO:0000313" key="1">
    <source>
        <dbReference type="EMBL" id="MFC4555269.1"/>
    </source>
</evidence>
<proteinExistence type="predicted"/>
<name>A0ABV9D943_9MICO</name>